<protein>
    <submittedName>
        <fullName evidence="1">Uncharacterized protein</fullName>
    </submittedName>
</protein>
<name>A0A4P2QF60_SORCE</name>
<sequence>MSPAGRQEPAFAEAACHAGRSGATIRLSMKRAALLLPIALLAACAGAPAPQRGPVATLPPAPPPARAAPAVAAAQPATAPEGLSSVLRIADPQRTWNHLTRFLASTPLGPLLWSARSMRPEMLLEQALGPALAGVLDLGRPIDVAWFGITEAESRVVVSLPVAEQEVPRLHERFVLKEHRGMLRVERARDADPDEETPPRICAFEPGARRGSARLLCAEDAKDIDAVAPYLVEVVGPQPIDADARIEVLEWAIRELMKSEDGAGGDGNTGALGRELGDAFMRELESMSMDLRWGHAEVDVGVSLRFASRRSPFTLAFAPAVAPDAAPPPAFLRLPSDTAVAFYTQGASRAELAPLREALFRALRDDWVDDGYDAAVLDRLLQRLDALALTGGSLVMGAGGDRAAAERAIAAYQSGKGAARSQKAARRALQPWILIAVEEPAQTWIPGMKELLLLGEELDRLKASAKAAGGAEGRASKDEDKERTTSVIVRAPATLPAGTLHVELRSTPLTKDAPPARAPHTTHLYVVPAGQRTWFGIGDDDAAVVARLRAATDTGRDERTLGAAPGLEALRQPGTLAGGLFSLAGLTLLGATGDTKEALDEAAKDLAGLATLPARGEVAIPVAVTSEVLGSGAARVTARVRLPVAAIQDVIALGSR</sequence>
<proteinExistence type="predicted"/>
<organism evidence="1 2">
    <name type="scientific">Sorangium cellulosum</name>
    <name type="common">Polyangium cellulosum</name>
    <dbReference type="NCBI Taxonomy" id="56"/>
    <lineage>
        <taxon>Bacteria</taxon>
        <taxon>Pseudomonadati</taxon>
        <taxon>Myxococcota</taxon>
        <taxon>Polyangia</taxon>
        <taxon>Polyangiales</taxon>
        <taxon>Polyangiaceae</taxon>
        <taxon>Sorangium</taxon>
    </lineage>
</organism>
<dbReference type="AlphaFoldDB" id="A0A4P2QF60"/>
<gene>
    <name evidence="1" type="ORF">SOCE836_001740</name>
</gene>
<evidence type="ECO:0000313" key="1">
    <source>
        <dbReference type="EMBL" id="AUX28106.1"/>
    </source>
</evidence>
<dbReference type="Proteomes" id="UP000295497">
    <property type="component" value="Chromosome"/>
</dbReference>
<reference evidence="1 2" key="1">
    <citation type="submission" date="2015-09" db="EMBL/GenBank/DDBJ databases">
        <title>Sorangium comparison.</title>
        <authorList>
            <person name="Zaburannyi N."/>
            <person name="Bunk B."/>
            <person name="Overmann J."/>
            <person name="Mueller R."/>
        </authorList>
    </citation>
    <scope>NUCLEOTIDE SEQUENCE [LARGE SCALE GENOMIC DNA]</scope>
    <source>
        <strain evidence="1 2">So ce836</strain>
    </source>
</reference>
<accession>A0A4P2QF60</accession>
<evidence type="ECO:0000313" key="2">
    <source>
        <dbReference type="Proteomes" id="UP000295497"/>
    </source>
</evidence>
<dbReference type="EMBL" id="CP012672">
    <property type="protein sequence ID" value="AUX28106.1"/>
    <property type="molecule type" value="Genomic_DNA"/>
</dbReference>